<evidence type="ECO:0000256" key="1">
    <source>
        <dbReference type="ARBA" id="ARBA00022801"/>
    </source>
</evidence>
<organism evidence="2">
    <name type="scientific">marine sediment metagenome</name>
    <dbReference type="NCBI Taxonomy" id="412755"/>
    <lineage>
        <taxon>unclassified sequences</taxon>
        <taxon>metagenomes</taxon>
        <taxon>ecological metagenomes</taxon>
    </lineage>
</organism>
<dbReference type="Pfam" id="PF05165">
    <property type="entry name" value="GCH_III"/>
    <property type="match status" value="1"/>
</dbReference>
<dbReference type="GO" id="GO:0043740">
    <property type="term" value="F:GTP cyclohydrolase IIa activity"/>
    <property type="evidence" value="ECO:0007669"/>
    <property type="project" value="InterPro"/>
</dbReference>
<evidence type="ECO:0000313" key="2">
    <source>
        <dbReference type="EMBL" id="GAG70614.1"/>
    </source>
</evidence>
<protein>
    <recommendedName>
        <fullName evidence="3">GTP cyclohydrolase IIa</fullName>
    </recommendedName>
</protein>
<accession>X0ZMJ7</accession>
<proteinExistence type="predicted"/>
<dbReference type="PANTHER" id="PTHR42202">
    <property type="entry name" value="GTP CYCLOHYDROLASE III"/>
    <property type="match status" value="1"/>
</dbReference>
<dbReference type="InterPro" id="IPR029787">
    <property type="entry name" value="Nucleotide_cyclase"/>
</dbReference>
<gene>
    <name evidence="2" type="ORF">S01H4_11101</name>
</gene>
<sequence length="39" mass="4459">MKKIQLTLVQIDNYGPWTVTPEPRGEAELQTLQAELFAE</sequence>
<dbReference type="InterPro" id="IPR007839">
    <property type="entry name" value="GTP_CycHdrlase_3"/>
</dbReference>
<feature type="non-terminal residue" evidence="2">
    <location>
        <position position="39"/>
    </location>
</feature>
<reference evidence="2" key="1">
    <citation type="journal article" date="2014" name="Front. Microbiol.">
        <title>High frequency of phylogenetically diverse reductive dehalogenase-homologous genes in deep subseafloor sedimentary metagenomes.</title>
        <authorList>
            <person name="Kawai M."/>
            <person name="Futagami T."/>
            <person name="Toyoda A."/>
            <person name="Takaki Y."/>
            <person name="Nishi S."/>
            <person name="Hori S."/>
            <person name="Arai W."/>
            <person name="Tsubouchi T."/>
            <person name="Morono Y."/>
            <person name="Uchiyama I."/>
            <person name="Ito T."/>
            <person name="Fujiyama A."/>
            <person name="Inagaki F."/>
            <person name="Takami H."/>
        </authorList>
    </citation>
    <scope>NUCLEOTIDE SEQUENCE</scope>
    <source>
        <strain evidence="2">Expedition CK06-06</strain>
    </source>
</reference>
<dbReference type="EMBL" id="BART01004417">
    <property type="protein sequence ID" value="GAG70614.1"/>
    <property type="molecule type" value="Genomic_DNA"/>
</dbReference>
<name>X0ZMJ7_9ZZZZ</name>
<dbReference type="Gene3D" id="3.30.70.1230">
    <property type="entry name" value="Nucleotide cyclase"/>
    <property type="match status" value="1"/>
</dbReference>
<evidence type="ECO:0008006" key="3">
    <source>
        <dbReference type="Google" id="ProtNLM"/>
    </source>
</evidence>
<dbReference type="AlphaFoldDB" id="X0ZMJ7"/>
<dbReference type="PANTHER" id="PTHR42202:SF1">
    <property type="entry name" value="GTP CYCLOHYDROLASE III"/>
    <property type="match status" value="1"/>
</dbReference>
<keyword evidence="1" id="KW-0378">Hydrolase</keyword>
<comment type="caution">
    <text evidence="2">The sequence shown here is derived from an EMBL/GenBank/DDBJ whole genome shotgun (WGS) entry which is preliminary data.</text>
</comment>